<keyword evidence="4" id="KW-1185">Reference proteome</keyword>
<dbReference type="RefSeq" id="WP_016196506.1">
    <property type="nucleotide sequence ID" value="NZ_AQPN01000110.1"/>
</dbReference>
<dbReference type="SUPFAM" id="SSF51735">
    <property type="entry name" value="NAD(P)-binding Rossmann-fold domains"/>
    <property type="match status" value="1"/>
</dbReference>
<reference evidence="3 4" key="1">
    <citation type="journal article" date="2013" name="Genome Announc.">
        <title>Draft Genome Sequence of Arcticibacter svalbardensis Strain MN12-7T, a Member of the Family Sphingobacteriaceae Isolated from an Arctic Soil Sample.</title>
        <authorList>
            <person name="Shivaji S."/>
            <person name="Ara S."/>
            <person name="Prasad S."/>
            <person name="Manasa B.P."/>
            <person name="Begum Z."/>
            <person name="Singh A."/>
            <person name="Kumar Pinnaka A."/>
        </authorList>
    </citation>
    <scope>NUCLEOTIDE SEQUENCE [LARGE SCALE GENOMIC DNA]</scope>
    <source>
        <strain evidence="3 4">MN12-7</strain>
    </source>
</reference>
<evidence type="ECO:0000313" key="4">
    <source>
        <dbReference type="Proteomes" id="UP000014174"/>
    </source>
</evidence>
<dbReference type="Pfam" id="PF00106">
    <property type="entry name" value="adh_short"/>
    <property type="match status" value="1"/>
</dbReference>
<dbReference type="PANTHER" id="PTHR43976:SF16">
    <property type="entry name" value="SHORT-CHAIN DEHYDROGENASE_REDUCTASE FAMILY PROTEIN"/>
    <property type="match status" value="1"/>
</dbReference>
<dbReference type="Proteomes" id="UP000014174">
    <property type="component" value="Unassembled WGS sequence"/>
</dbReference>
<comment type="caution">
    <text evidence="3">The sequence shown here is derived from an EMBL/GenBank/DDBJ whole genome shotgun (WGS) entry which is preliminary data.</text>
</comment>
<dbReference type="eggNOG" id="COG4221">
    <property type="taxonomic scope" value="Bacteria"/>
</dbReference>
<keyword evidence="2" id="KW-0560">Oxidoreductase</keyword>
<dbReference type="InterPro" id="IPR036291">
    <property type="entry name" value="NAD(P)-bd_dom_sf"/>
</dbReference>
<dbReference type="EMBL" id="AQPN01000110">
    <property type="protein sequence ID" value="EOR93564.1"/>
    <property type="molecule type" value="Genomic_DNA"/>
</dbReference>
<dbReference type="Gene3D" id="3.40.50.720">
    <property type="entry name" value="NAD(P)-binding Rossmann-like Domain"/>
    <property type="match status" value="1"/>
</dbReference>
<protein>
    <submittedName>
        <fullName evidence="3">Oxidoreductase, short-chain dehydrogenase-reductase family</fullName>
    </submittedName>
</protein>
<name>R9GX75_9SPHI</name>
<sequence>MTKPEQVKSAVNKAHAQFGRLDIVFNNAGYYLVGTIEEASADEVVSLKHNLLI</sequence>
<dbReference type="InterPro" id="IPR051911">
    <property type="entry name" value="SDR_oxidoreductase"/>
</dbReference>
<accession>R9GX75</accession>
<dbReference type="PANTHER" id="PTHR43976">
    <property type="entry name" value="SHORT CHAIN DEHYDROGENASE"/>
    <property type="match status" value="1"/>
</dbReference>
<dbReference type="STRING" id="1150600.ADIARSV_3277"/>
<comment type="similarity">
    <text evidence="1">Belongs to the short-chain dehydrogenases/reductases (SDR) family.</text>
</comment>
<gene>
    <name evidence="3" type="ORF">ADIARSV_3277</name>
</gene>
<dbReference type="PATRIC" id="fig|1150600.3.peg.3245"/>
<evidence type="ECO:0000313" key="3">
    <source>
        <dbReference type="EMBL" id="EOR93564.1"/>
    </source>
</evidence>
<dbReference type="AlphaFoldDB" id="R9GX75"/>
<evidence type="ECO:0000256" key="1">
    <source>
        <dbReference type="ARBA" id="ARBA00006484"/>
    </source>
</evidence>
<organism evidence="3 4">
    <name type="scientific">Arcticibacter svalbardensis MN12-7</name>
    <dbReference type="NCBI Taxonomy" id="1150600"/>
    <lineage>
        <taxon>Bacteria</taxon>
        <taxon>Pseudomonadati</taxon>
        <taxon>Bacteroidota</taxon>
        <taxon>Sphingobacteriia</taxon>
        <taxon>Sphingobacteriales</taxon>
        <taxon>Sphingobacteriaceae</taxon>
        <taxon>Arcticibacter</taxon>
    </lineage>
</organism>
<evidence type="ECO:0000256" key="2">
    <source>
        <dbReference type="ARBA" id="ARBA00023002"/>
    </source>
</evidence>
<dbReference type="InterPro" id="IPR002347">
    <property type="entry name" value="SDR_fam"/>
</dbReference>
<proteinExistence type="inferred from homology"/>
<dbReference type="GO" id="GO:0016491">
    <property type="term" value="F:oxidoreductase activity"/>
    <property type="evidence" value="ECO:0007669"/>
    <property type="project" value="UniProtKB-KW"/>
</dbReference>